<sequence>MSHPNLAQTRVGGFRPPSSTANTIVSVDEIEFVRWMVATVIAVLILVLLTAIGFLIDGMWRQTGSDVLQTGAPLLDPSSELLRAVPCNSTLCLRYTDLISSCAGHGGGSPCDGLSHFVCGEGTCYGRPFESLLRGYLRALAADALASWRAVVHNTVWPPVDRASDLYLECREMANNNDDDSMTNVFQSASTRELSSFLDKNETAGEMAARLAARYQDGVLFWLDAAGPRPGESKRRLLVRPNRQFLQRAELSDSLSGQRRLRRWASSARGGATDFSRTADDGSTVNDNTESILTGMTNVKMLLRQAGNLQVYTPELVAVAELDQYGLSSTVLIRELNRDGGSTFSSNDTVEVPNNAMLPFLSKVLSLTNIKPYLAWEFLRHRTACFASSRSQEWTLTDSCFDCVERVAGLAAHAPFLYISSEVESQAKVTVFLTTLKNLVVTSVGNAKWLSPTQQQLMLERLYNIHFTIGVPARKNSAALLNDHYDYLPAATGDFARDFAEATHATWNATLRRTSGPLFPLLSAFPNVLTAKGSAYIPAVALVPPLFSYGIAAHANFGFLGVALIRSMLHNLGLTGLQKPPEPQSVNAAASHLGRLVRCLGLNRSSTQAHASHVADALAVGVAVRGFLEGHLENAAAEEHNVLIDVCLLTCTSEDPHRCDVPAVLADEFGAAFSCQPKSAMMANVTKCSLW</sequence>
<organism evidence="1 2">
    <name type="scientific">Hyalomma asiaticum</name>
    <name type="common">Tick</name>
    <dbReference type="NCBI Taxonomy" id="266040"/>
    <lineage>
        <taxon>Eukaryota</taxon>
        <taxon>Metazoa</taxon>
        <taxon>Ecdysozoa</taxon>
        <taxon>Arthropoda</taxon>
        <taxon>Chelicerata</taxon>
        <taxon>Arachnida</taxon>
        <taxon>Acari</taxon>
        <taxon>Parasitiformes</taxon>
        <taxon>Ixodida</taxon>
        <taxon>Ixodoidea</taxon>
        <taxon>Ixodidae</taxon>
        <taxon>Hyalomminae</taxon>
        <taxon>Hyalomma</taxon>
    </lineage>
</organism>
<dbReference type="EMBL" id="CM023486">
    <property type="protein sequence ID" value="KAH6929213.1"/>
    <property type="molecule type" value="Genomic_DNA"/>
</dbReference>
<reference evidence="1" key="1">
    <citation type="submission" date="2020-05" db="EMBL/GenBank/DDBJ databases">
        <title>Large-scale comparative analyses of tick genomes elucidate their genetic diversity and vector capacities.</title>
        <authorList>
            <person name="Jia N."/>
            <person name="Wang J."/>
            <person name="Shi W."/>
            <person name="Du L."/>
            <person name="Sun Y."/>
            <person name="Zhan W."/>
            <person name="Jiang J."/>
            <person name="Wang Q."/>
            <person name="Zhang B."/>
            <person name="Ji P."/>
            <person name="Sakyi L.B."/>
            <person name="Cui X."/>
            <person name="Yuan T."/>
            <person name="Jiang B."/>
            <person name="Yang W."/>
            <person name="Lam T.T.-Y."/>
            <person name="Chang Q."/>
            <person name="Ding S."/>
            <person name="Wang X."/>
            <person name="Zhu J."/>
            <person name="Ruan X."/>
            <person name="Zhao L."/>
            <person name="Wei J."/>
            <person name="Que T."/>
            <person name="Du C."/>
            <person name="Cheng J."/>
            <person name="Dai P."/>
            <person name="Han X."/>
            <person name="Huang E."/>
            <person name="Gao Y."/>
            <person name="Liu J."/>
            <person name="Shao H."/>
            <person name="Ye R."/>
            <person name="Li L."/>
            <person name="Wei W."/>
            <person name="Wang X."/>
            <person name="Wang C."/>
            <person name="Yang T."/>
            <person name="Huo Q."/>
            <person name="Li W."/>
            <person name="Guo W."/>
            <person name="Chen H."/>
            <person name="Zhou L."/>
            <person name="Ni X."/>
            <person name="Tian J."/>
            <person name="Zhou Y."/>
            <person name="Sheng Y."/>
            <person name="Liu T."/>
            <person name="Pan Y."/>
            <person name="Xia L."/>
            <person name="Li J."/>
            <person name="Zhao F."/>
            <person name="Cao W."/>
        </authorList>
    </citation>
    <scope>NUCLEOTIDE SEQUENCE</scope>
    <source>
        <strain evidence="1">Hyas-2018</strain>
    </source>
</reference>
<gene>
    <name evidence="1" type="ORF">HPB50_024429</name>
</gene>
<protein>
    <submittedName>
        <fullName evidence="1">Uncharacterized protein</fullName>
    </submittedName>
</protein>
<comment type="caution">
    <text evidence="1">The sequence shown here is derived from an EMBL/GenBank/DDBJ whole genome shotgun (WGS) entry which is preliminary data.</text>
</comment>
<keyword evidence="2" id="KW-1185">Reference proteome</keyword>
<proteinExistence type="predicted"/>
<evidence type="ECO:0000313" key="1">
    <source>
        <dbReference type="EMBL" id="KAH6929213.1"/>
    </source>
</evidence>
<evidence type="ECO:0000313" key="2">
    <source>
        <dbReference type="Proteomes" id="UP000821845"/>
    </source>
</evidence>
<accession>A0ACB7S375</accession>
<name>A0ACB7S375_HYAAI</name>
<dbReference type="Proteomes" id="UP000821845">
    <property type="component" value="Chromosome 6"/>
</dbReference>